<accession>A0A2N5UMA9</accession>
<proteinExistence type="predicted"/>
<name>A0A2N5UMA9_9BASI</name>
<evidence type="ECO:0000313" key="1">
    <source>
        <dbReference type="EMBL" id="PLW38900.1"/>
    </source>
</evidence>
<dbReference type="Proteomes" id="UP000235388">
    <property type="component" value="Unassembled WGS sequence"/>
</dbReference>
<keyword evidence="2" id="KW-1185">Reference proteome</keyword>
<dbReference type="EMBL" id="PGCJ01000201">
    <property type="protein sequence ID" value="PLW38900.1"/>
    <property type="molecule type" value="Genomic_DNA"/>
</dbReference>
<dbReference type="AlphaFoldDB" id="A0A2N5UMA9"/>
<evidence type="ECO:0000313" key="2">
    <source>
        <dbReference type="Proteomes" id="UP000235388"/>
    </source>
</evidence>
<reference evidence="1 2" key="1">
    <citation type="submission" date="2017-11" db="EMBL/GenBank/DDBJ databases">
        <title>De novo assembly and phasing of dikaryotic genomes from two isolates of Puccinia coronata f. sp. avenae, the causal agent of oat crown rust.</title>
        <authorList>
            <person name="Miller M.E."/>
            <person name="Zhang Y."/>
            <person name="Omidvar V."/>
            <person name="Sperschneider J."/>
            <person name="Schwessinger B."/>
            <person name="Raley C."/>
            <person name="Palmer J.M."/>
            <person name="Garnica D."/>
            <person name="Upadhyaya N."/>
            <person name="Rathjen J."/>
            <person name="Taylor J.M."/>
            <person name="Park R.F."/>
            <person name="Dodds P.N."/>
            <person name="Hirsch C.D."/>
            <person name="Kianian S.F."/>
            <person name="Figueroa M."/>
        </authorList>
    </citation>
    <scope>NUCLEOTIDE SEQUENCE [LARGE SCALE GENOMIC DNA]</scope>
    <source>
        <strain evidence="1">12NC29</strain>
    </source>
</reference>
<comment type="caution">
    <text evidence="1">The sequence shown here is derived from an EMBL/GenBank/DDBJ whole genome shotgun (WGS) entry which is preliminary data.</text>
</comment>
<protein>
    <submittedName>
        <fullName evidence="1">Uncharacterized protein</fullName>
    </submittedName>
</protein>
<sequence length="306" mass="34806">MPIQLSDHYYHEAIDIVNTPGALGYFLAFREMGQVQQEKTSAQPSGTRQQSENPIAPERLTVNDFIYSLDSKECIRNLTKEALLQTDIDSYTRGQYKTGTIDMSLLTVIMKSLEALPKPSLKKLFPPGFADGNAAARYKDVFSKVRNIQKHTRLALQANLLFNILDENGKLVTHATVPNLHTLAEYVIRSMINPEEALNKNDVKKKITPLFLVRIAHLQLQTLDHMFHPPEFKKRLQWILIDEKIQELKWGKALMDKDGELFGHQKMFGDIDKHTICMPTPEAVHERLDEILRSQANAASTSTGRN</sequence>
<dbReference type="OrthoDB" id="2497916at2759"/>
<organism evidence="1 2">
    <name type="scientific">Puccinia coronata f. sp. avenae</name>
    <dbReference type="NCBI Taxonomy" id="200324"/>
    <lineage>
        <taxon>Eukaryota</taxon>
        <taxon>Fungi</taxon>
        <taxon>Dikarya</taxon>
        <taxon>Basidiomycota</taxon>
        <taxon>Pucciniomycotina</taxon>
        <taxon>Pucciniomycetes</taxon>
        <taxon>Pucciniales</taxon>
        <taxon>Pucciniaceae</taxon>
        <taxon>Puccinia</taxon>
    </lineage>
</organism>
<gene>
    <name evidence="1" type="ORF">PCANC_15904</name>
</gene>